<comment type="caution">
    <text evidence="7">The sequence shown here is derived from an EMBL/GenBank/DDBJ whole genome shotgun (WGS) entry which is preliminary data.</text>
</comment>
<keyword evidence="3" id="KW-0999">Mitochondrion inner membrane</keyword>
<dbReference type="Proteomes" id="UP000783686">
    <property type="component" value="Unassembled WGS sequence"/>
</dbReference>
<proteinExistence type="inferred from homology"/>
<dbReference type="OrthoDB" id="6246201at2759"/>
<dbReference type="InterPro" id="IPR018796">
    <property type="entry name" value="COA8"/>
</dbReference>
<evidence type="ECO:0000313" key="7">
    <source>
        <dbReference type="EMBL" id="CAD5223955.1"/>
    </source>
</evidence>
<evidence type="ECO:0000256" key="4">
    <source>
        <dbReference type="ARBA" id="ARBA00022946"/>
    </source>
</evidence>
<dbReference type="PANTHER" id="PTHR31107:SF2">
    <property type="entry name" value="CYTOCHROME C OXIDASE ASSEMBLY FACTOR 8"/>
    <property type="match status" value="1"/>
</dbReference>
<evidence type="ECO:0000256" key="1">
    <source>
        <dbReference type="ARBA" id="ARBA00004443"/>
    </source>
</evidence>
<dbReference type="GO" id="GO:0097193">
    <property type="term" value="P:intrinsic apoptotic signaling pathway"/>
    <property type="evidence" value="ECO:0007669"/>
    <property type="project" value="InterPro"/>
</dbReference>
<keyword evidence="6" id="KW-0472">Membrane</keyword>
<keyword evidence="8" id="KW-1185">Reference proteome</keyword>
<accession>A0A811L485</accession>
<comment type="subcellular location">
    <subcellularLocation>
        <location evidence="1">Mitochondrion inner membrane</location>
        <topology evidence="1">Peripheral membrane protein</topology>
        <orientation evidence="1">Matrix side</orientation>
    </subcellularLocation>
</comment>
<dbReference type="AlphaFoldDB" id="A0A811L485"/>
<dbReference type="EMBL" id="CAJFDH010000005">
    <property type="protein sequence ID" value="CAD5223955.1"/>
    <property type="molecule type" value="Genomic_DNA"/>
</dbReference>
<dbReference type="GO" id="GO:0005743">
    <property type="term" value="C:mitochondrial inner membrane"/>
    <property type="evidence" value="ECO:0007669"/>
    <property type="project" value="UniProtKB-SubCell"/>
</dbReference>
<evidence type="ECO:0000256" key="6">
    <source>
        <dbReference type="ARBA" id="ARBA00023136"/>
    </source>
</evidence>
<dbReference type="Pfam" id="PF10231">
    <property type="entry name" value="COA8"/>
    <property type="match status" value="1"/>
</dbReference>
<name>A0A811L485_9BILA</name>
<keyword evidence="5" id="KW-0496">Mitochondrion</keyword>
<gene>
    <name evidence="7" type="ORF">BOKJ2_LOCUS10725</name>
</gene>
<evidence type="ECO:0000256" key="5">
    <source>
        <dbReference type="ARBA" id="ARBA00023128"/>
    </source>
</evidence>
<evidence type="ECO:0000256" key="3">
    <source>
        <dbReference type="ARBA" id="ARBA00022792"/>
    </source>
</evidence>
<evidence type="ECO:0000256" key="2">
    <source>
        <dbReference type="ARBA" id="ARBA00005453"/>
    </source>
</evidence>
<dbReference type="Proteomes" id="UP000614601">
    <property type="component" value="Unassembled WGS sequence"/>
</dbReference>
<evidence type="ECO:0000313" key="8">
    <source>
        <dbReference type="Proteomes" id="UP000614601"/>
    </source>
</evidence>
<reference evidence="7" key="1">
    <citation type="submission" date="2020-09" db="EMBL/GenBank/DDBJ databases">
        <authorList>
            <person name="Kikuchi T."/>
        </authorList>
    </citation>
    <scope>NUCLEOTIDE SEQUENCE</scope>
    <source>
        <strain evidence="7">SH1</strain>
    </source>
</reference>
<dbReference type="PANTHER" id="PTHR31107">
    <property type="entry name" value="APOPTOGENIC PROTEIN 1, MITOCHONDRIAL"/>
    <property type="match status" value="1"/>
</dbReference>
<keyword evidence="4" id="KW-0809">Transit peptide</keyword>
<dbReference type="EMBL" id="CAJFCW020000005">
    <property type="protein sequence ID" value="CAG9119209.1"/>
    <property type="molecule type" value="Genomic_DNA"/>
</dbReference>
<protein>
    <submittedName>
        <fullName evidence="7">Uncharacterized protein</fullName>
    </submittedName>
</protein>
<organism evidence="7 8">
    <name type="scientific">Bursaphelenchus okinawaensis</name>
    <dbReference type="NCBI Taxonomy" id="465554"/>
    <lineage>
        <taxon>Eukaryota</taxon>
        <taxon>Metazoa</taxon>
        <taxon>Ecdysozoa</taxon>
        <taxon>Nematoda</taxon>
        <taxon>Chromadorea</taxon>
        <taxon>Rhabditida</taxon>
        <taxon>Tylenchina</taxon>
        <taxon>Tylenchomorpha</taxon>
        <taxon>Aphelenchoidea</taxon>
        <taxon>Aphelenchoididae</taxon>
        <taxon>Bursaphelenchus</taxon>
    </lineage>
</organism>
<comment type="similarity">
    <text evidence="2">Belongs to the COA8 family.</text>
</comment>
<sequence length="137" mass="16811">MANNVKLDRRFDWVGPPDSVSKIRPIKLRRVDNETHLERDYRVARESLNQWNSDFWRQHNIEFEKCKSVFVEKKKAELGKLATITPEEMSTFYRDFLNQRRKELATYNSEWYRRNFCLIYPALKVNLIRVRRFLLRR</sequence>